<dbReference type="InterPro" id="IPR032770">
    <property type="entry name" value="DUF4537"/>
</dbReference>
<dbReference type="Proteomes" id="UP000694393">
    <property type="component" value="Unplaced"/>
</dbReference>
<feature type="compositionally biased region" description="Polar residues" evidence="1">
    <location>
        <begin position="287"/>
        <end position="302"/>
    </location>
</feature>
<evidence type="ECO:0000259" key="2">
    <source>
        <dbReference type="Pfam" id="PF15057"/>
    </source>
</evidence>
<dbReference type="Ensembl" id="ENSPCET00000026682.1">
    <property type="protein sequence ID" value="ENSPCEP00000025820.1"/>
    <property type="gene ID" value="ENSPCEG00000019420.1"/>
</dbReference>
<organism evidence="3 4">
    <name type="scientific">Pelusios castaneus</name>
    <name type="common">West African mud turtle</name>
    <dbReference type="NCBI Taxonomy" id="367368"/>
    <lineage>
        <taxon>Eukaryota</taxon>
        <taxon>Metazoa</taxon>
        <taxon>Chordata</taxon>
        <taxon>Craniata</taxon>
        <taxon>Vertebrata</taxon>
        <taxon>Euteleostomi</taxon>
        <taxon>Archelosauria</taxon>
        <taxon>Testudinata</taxon>
        <taxon>Testudines</taxon>
        <taxon>Pleurodira</taxon>
        <taxon>Pelomedusidae</taxon>
        <taxon>Pelusios</taxon>
    </lineage>
</organism>
<evidence type="ECO:0000313" key="3">
    <source>
        <dbReference type="Ensembl" id="ENSPCEP00000025820.1"/>
    </source>
</evidence>
<dbReference type="CDD" id="cd04508">
    <property type="entry name" value="Tudor_SF"/>
    <property type="match status" value="1"/>
</dbReference>
<accession>A0A8C8VR04</accession>
<dbReference type="AlphaFoldDB" id="A0A8C8VR04"/>
<reference evidence="3" key="1">
    <citation type="submission" date="2025-08" db="UniProtKB">
        <authorList>
            <consortium name="Ensembl"/>
        </authorList>
    </citation>
    <scope>IDENTIFICATION</scope>
</reference>
<dbReference type="PANTHER" id="PTHR14343">
    <property type="entry name" value="VWFA DOMAIN-CONTAINING PROTEIN"/>
    <property type="match status" value="1"/>
</dbReference>
<reference evidence="3" key="2">
    <citation type="submission" date="2025-09" db="UniProtKB">
        <authorList>
            <consortium name="Ensembl"/>
        </authorList>
    </citation>
    <scope>IDENTIFICATION</scope>
</reference>
<evidence type="ECO:0000256" key="1">
    <source>
        <dbReference type="SAM" id="MobiDB-lite"/>
    </source>
</evidence>
<name>A0A8C8VR04_9SAUR</name>
<feature type="region of interest" description="Disordered" evidence="1">
    <location>
        <begin position="285"/>
        <end position="337"/>
    </location>
</feature>
<dbReference type="PANTHER" id="PTHR14343:SF3">
    <property type="entry name" value="SIMILAR TO PREDICTED GENE ICRFP703B1614Q5.5"/>
    <property type="match status" value="1"/>
</dbReference>
<sequence>FRASAALGYTKPGSQCAPATTAKPPQWVCSWIGHCSLFPDTPHKGLKVLEKSLNVANVPVLARREPDGFYYLGTIKAEIEGERGTFLVEFDKPAALGEKYSVWVQKTVRDDILEYVNGMRHSILPGDKVLAPWEPDLVRYGPGTILLGIETRDPLRASEDEEIMVYFWNGKKVKVPRGVALWIPANTWERIIEMIHMPFTSRLKLMEPSHSTSSYIFTCRPLMAPIHSCALGGPGTYRWLCPLVHPSFHDHCLYCSPVHMGCLCCSCPKFSAWWPLPATSLLPQRGTELQESTNKPTAQFPQLESPKEKQSEAAAAASSTSSSDSESEEMSLPKTTMVDSAVNTDSSLFPESKLKDSARPEWKYWKRSHPKSHLGNPGIFYLLPW</sequence>
<feature type="compositionally biased region" description="Low complexity" evidence="1">
    <location>
        <begin position="312"/>
        <end position="324"/>
    </location>
</feature>
<keyword evidence="4" id="KW-1185">Reference proteome</keyword>
<dbReference type="Gene3D" id="2.30.30.140">
    <property type="match status" value="1"/>
</dbReference>
<feature type="domain" description="DUF4537" evidence="2">
    <location>
        <begin position="59"/>
        <end position="193"/>
    </location>
</feature>
<protein>
    <submittedName>
        <fullName evidence="3">Chromosome 11 open reading frame 16</fullName>
    </submittedName>
</protein>
<evidence type="ECO:0000313" key="4">
    <source>
        <dbReference type="Proteomes" id="UP000694393"/>
    </source>
</evidence>
<dbReference type="Pfam" id="PF15057">
    <property type="entry name" value="DUF4537"/>
    <property type="match status" value="1"/>
</dbReference>
<proteinExistence type="predicted"/>